<evidence type="ECO:0000313" key="3">
    <source>
        <dbReference type="EMBL" id="PNG11489.1"/>
    </source>
</evidence>
<dbReference type="AlphaFoldDB" id="A0A2N8T9T8"/>
<name>A0A2N8T9T8_STUST</name>
<dbReference type="RefSeq" id="WP_037044770.1">
    <property type="nucleotide sequence ID" value="NZ_JAMOHU010000082.1"/>
</dbReference>
<protein>
    <submittedName>
        <fullName evidence="3">MBL fold metallo-hydrolase</fullName>
    </submittedName>
</protein>
<dbReference type="SUPFAM" id="SSF56281">
    <property type="entry name" value="Metallo-hydrolase/oxidoreductase"/>
    <property type="match status" value="1"/>
</dbReference>
<keyword evidence="3" id="KW-0378">Hydrolase</keyword>
<dbReference type="PANTHER" id="PTHR43084:SF1">
    <property type="entry name" value="PERSULFIDE DIOXYGENASE ETHE1, MITOCHONDRIAL"/>
    <property type="match status" value="1"/>
</dbReference>
<reference evidence="3 4" key="1">
    <citation type="submission" date="2018-01" db="EMBL/GenBank/DDBJ databases">
        <title>Denitrification phenotypes of diverse strains of Pseudomonas stutzeri.</title>
        <authorList>
            <person name="Milligan D.A."/>
            <person name="Bergaust L."/>
            <person name="Bakken L.R."/>
            <person name="Frostegard A."/>
        </authorList>
    </citation>
    <scope>NUCLEOTIDE SEQUENCE [LARGE SCALE GENOMIC DNA]</scope>
    <source>
        <strain evidence="3 4">24a75</strain>
    </source>
</reference>
<dbReference type="GO" id="GO:0050313">
    <property type="term" value="F:sulfur dioxygenase activity"/>
    <property type="evidence" value="ECO:0007669"/>
    <property type="project" value="InterPro"/>
</dbReference>
<evidence type="ECO:0000256" key="1">
    <source>
        <dbReference type="ARBA" id="ARBA00022723"/>
    </source>
</evidence>
<organism evidence="3 4">
    <name type="scientific">Stutzerimonas stutzeri</name>
    <name type="common">Pseudomonas stutzeri</name>
    <dbReference type="NCBI Taxonomy" id="316"/>
    <lineage>
        <taxon>Bacteria</taxon>
        <taxon>Pseudomonadati</taxon>
        <taxon>Pseudomonadota</taxon>
        <taxon>Gammaproteobacteria</taxon>
        <taxon>Pseudomonadales</taxon>
        <taxon>Pseudomonadaceae</taxon>
        <taxon>Stutzerimonas</taxon>
    </lineage>
</organism>
<dbReference type="GO" id="GO:0006749">
    <property type="term" value="P:glutathione metabolic process"/>
    <property type="evidence" value="ECO:0007669"/>
    <property type="project" value="InterPro"/>
</dbReference>
<dbReference type="InterPro" id="IPR036866">
    <property type="entry name" value="RibonucZ/Hydroxyglut_hydro"/>
</dbReference>
<sequence length="287" mass="31522">MQAHVHSFFDAPTSTFSHVVHAGPGTPCAIIDPVLGYEPKSGRTDTRAADAILDYIRQQRLAVHWLLETHVHADHLSAAAYLRAQAGGWIAASEAVRQVRKVFLGLYNLPESYCQAHAQFDHLFRPDEAFAIGELQARALHVPGHTPADLAFRVGDDVVFVGDTLFAPDVGTARCDFPGGSALQLFRSIRRLLDLPGDTRLFMCHDYPPAERAPRAVCTVAEQRATNIHARDGVDETDFIVMRGQRDAQLELPALLLPSIQVNIRAGLLPEPESNGVRYLKVPLDGL</sequence>
<dbReference type="EMBL" id="POUT01000001">
    <property type="protein sequence ID" value="PNG11489.1"/>
    <property type="molecule type" value="Genomic_DNA"/>
</dbReference>
<evidence type="ECO:0000259" key="2">
    <source>
        <dbReference type="SMART" id="SM00849"/>
    </source>
</evidence>
<dbReference type="PANTHER" id="PTHR43084">
    <property type="entry name" value="PERSULFIDE DIOXYGENASE ETHE1"/>
    <property type="match status" value="1"/>
</dbReference>
<evidence type="ECO:0000313" key="4">
    <source>
        <dbReference type="Proteomes" id="UP000236023"/>
    </source>
</evidence>
<proteinExistence type="predicted"/>
<keyword evidence="1" id="KW-0479">Metal-binding</keyword>
<comment type="caution">
    <text evidence="3">The sequence shown here is derived from an EMBL/GenBank/DDBJ whole genome shotgun (WGS) entry which is preliminary data.</text>
</comment>
<dbReference type="GO" id="GO:0046872">
    <property type="term" value="F:metal ion binding"/>
    <property type="evidence" value="ECO:0007669"/>
    <property type="project" value="UniProtKB-KW"/>
</dbReference>
<dbReference type="InterPro" id="IPR051682">
    <property type="entry name" value="Mito_Persulfide_Diox"/>
</dbReference>
<accession>A0A2N8T9T8</accession>
<dbReference type="Proteomes" id="UP000236023">
    <property type="component" value="Unassembled WGS sequence"/>
</dbReference>
<dbReference type="Pfam" id="PF00753">
    <property type="entry name" value="Lactamase_B"/>
    <property type="match status" value="1"/>
</dbReference>
<dbReference type="CDD" id="cd07724">
    <property type="entry name" value="POD-like_MBL-fold"/>
    <property type="match status" value="1"/>
</dbReference>
<dbReference type="GO" id="GO:0070813">
    <property type="term" value="P:hydrogen sulfide metabolic process"/>
    <property type="evidence" value="ECO:0007669"/>
    <property type="project" value="TreeGrafter"/>
</dbReference>
<gene>
    <name evidence="3" type="ORF">CXK94_02600</name>
</gene>
<dbReference type="GO" id="GO:0016787">
    <property type="term" value="F:hydrolase activity"/>
    <property type="evidence" value="ECO:0007669"/>
    <property type="project" value="UniProtKB-KW"/>
</dbReference>
<dbReference type="InterPro" id="IPR001279">
    <property type="entry name" value="Metallo-B-lactamas"/>
</dbReference>
<dbReference type="Gene3D" id="3.60.15.10">
    <property type="entry name" value="Ribonuclease Z/Hydroxyacylglutathione hydrolase-like"/>
    <property type="match status" value="1"/>
</dbReference>
<dbReference type="SMART" id="SM00849">
    <property type="entry name" value="Lactamase_B"/>
    <property type="match status" value="1"/>
</dbReference>
<feature type="domain" description="Metallo-beta-lactamase" evidence="2">
    <location>
        <begin position="14"/>
        <end position="205"/>
    </location>
</feature>
<dbReference type="InterPro" id="IPR044528">
    <property type="entry name" value="POD-like_MBL-fold"/>
</dbReference>